<evidence type="ECO:0000259" key="15">
    <source>
        <dbReference type="Pfam" id="PF08544"/>
    </source>
</evidence>
<evidence type="ECO:0000256" key="10">
    <source>
        <dbReference type="ARBA" id="ARBA00022840"/>
    </source>
</evidence>
<keyword evidence="9 13" id="KW-0418">Kinase</keyword>
<evidence type="ECO:0000256" key="7">
    <source>
        <dbReference type="ARBA" id="ARBA00022697"/>
    </source>
</evidence>
<comment type="similarity">
    <text evidence="2 13">Belongs to the GHMP kinase family. Homoserine kinase subfamily.</text>
</comment>
<dbReference type="GO" id="GO:0005524">
    <property type="term" value="F:ATP binding"/>
    <property type="evidence" value="ECO:0007669"/>
    <property type="project" value="UniProtKB-UniRule"/>
</dbReference>
<dbReference type="InterPro" id="IPR020568">
    <property type="entry name" value="Ribosomal_Su5_D2-typ_SF"/>
</dbReference>
<feature type="binding site" evidence="13">
    <location>
        <begin position="86"/>
        <end position="96"/>
    </location>
    <ligand>
        <name>ATP</name>
        <dbReference type="ChEBI" id="CHEBI:30616"/>
    </ligand>
</feature>
<dbReference type="GO" id="GO:0005737">
    <property type="term" value="C:cytoplasm"/>
    <property type="evidence" value="ECO:0007669"/>
    <property type="project" value="UniProtKB-SubCell"/>
</dbReference>
<comment type="function">
    <text evidence="12 13">Catalyzes the ATP-dependent phosphorylation of L-homoserine to L-homoserine phosphate.</text>
</comment>
<dbReference type="Pfam" id="PF00288">
    <property type="entry name" value="GHMP_kinases_N"/>
    <property type="match status" value="1"/>
</dbReference>
<evidence type="ECO:0000256" key="12">
    <source>
        <dbReference type="ARBA" id="ARBA00049954"/>
    </source>
</evidence>
<organism evidence="16 17">
    <name type="scientific">Candidatus Fimicola merdigallinarum</name>
    <dbReference type="NCBI Taxonomy" id="2840819"/>
    <lineage>
        <taxon>Bacteria</taxon>
        <taxon>Bacillati</taxon>
        <taxon>Bacillota</taxon>
        <taxon>Clostridia</taxon>
        <taxon>Lachnospirales</taxon>
        <taxon>Lachnospiraceae</taxon>
        <taxon>Lachnospiraceae incertae sedis</taxon>
        <taxon>Candidatus Fimicola</taxon>
    </lineage>
</organism>
<dbReference type="EC" id="2.7.1.39" evidence="3 13"/>
<evidence type="ECO:0000256" key="4">
    <source>
        <dbReference type="ARBA" id="ARBA00017858"/>
    </source>
</evidence>
<evidence type="ECO:0000256" key="9">
    <source>
        <dbReference type="ARBA" id="ARBA00022777"/>
    </source>
</evidence>
<sequence length="300" mass="32889">MLHIRVPATSANMGSGFDSIGIALKLYNHLWFEEIEKGVEIETKRKQLIEIPTDKTNLIYRTMVDFYAEIGKVMPGVRLIQEDYIPATRGLGSSAACIVAGLMAANHLSGCNYGKDELAQIAAKIEGHPDNSNPALLGGMVVGALDNNEMRYVKVGVPENLRFAIMVPDFPVSTSASRNVLPNEISRQDAIFNVSRAGLLVASMMTGNIDNLKMAMDDRLHQPYRRKLIPEMDRIFKASKGYGAVGTYLSGAGSTLMAVLTDSNAKEFENKMSAYLSSMPHEWELTLLEPDMEGAVIISE</sequence>
<dbReference type="Proteomes" id="UP000823611">
    <property type="component" value="Unassembled WGS sequence"/>
</dbReference>
<evidence type="ECO:0000256" key="11">
    <source>
        <dbReference type="ARBA" id="ARBA00049375"/>
    </source>
</evidence>
<dbReference type="PROSITE" id="PS00627">
    <property type="entry name" value="GHMP_KINASES_ATP"/>
    <property type="match status" value="1"/>
</dbReference>
<dbReference type="PRINTS" id="PR00958">
    <property type="entry name" value="HOMSERKINASE"/>
</dbReference>
<dbReference type="InterPro" id="IPR006203">
    <property type="entry name" value="GHMP_knse_ATP-bd_CS"/>
</dbReference>
<dbReference type="PANTHER" id="PTHR20861">
    <property type="entry name" value="HOMOSERINE/4-DIPHOSPHOCYTIDYL-2-C-METHYL-D-ERYTHRITOL KINASE"/>
    <property type="match status" value="1"/>
</dbReference>
<dbReference type="SUPFAM" id="SSF54211">
    <property type="entry name" value="Ribosomal protein S5 domain 2-like"/>
    <property type="match status" value="1"/>
</dbReference>
<dbReference type="SUPFAM" id="SSF55060">
    <property type="entry name" value="GHMP Kinase, C-terminal domain"/>
    <property type="match status" value="1"/>
</dbReference>
<proteinExistence type="inferred from homology"/>
<evidence type="ECO:0000256" key="2">
    <source>
        <dbReference type="ARBA" id="ARBA00007370"/>
    </source>
</evidence>
<evidence type="ECO:0000313" key="16">
    <source>
        <dbReference type="EMBL" id="MBO8434401.1"/>
    </source>
</evidence>
<evidence type="ECO:0000256" key="1">
    <source>
        <dbReference type="ARBA" id="ARBA00005015"/>
    </source>
</evidence>
<dbReference type="Pfam" id="PF08544">
    <property type="entry name" value="GHMP_kinases_C"/>
    <property type="match status" value="1"/>
</dbReference>
<dbReference type="InterPro" id="IPR000870">
    <property type="entry name" value="Homoserine_kinase"/>
</dbReference>
<keyword evidence="7 13" id="KW-0791">Threonine biosynthesis</keyword>
<evidence type="ECO:0000256" key="13">
    <source>
        <dbReference type="HAMAP-Rule" id="MF_00384"/>
    </source>
</evidence>
<evidence type="ECO:0000313" key="17">
    <source>
        <dbReference type="Proteomes" id="UP000823611"/>
    </source>
</evidence>
<feature type="domain" description="GHMP kinase C-terminal" evidence="15">
    <location>
        <begin position="207"/>
        <end position="276"/>
    </location>
</feature>
<protein>
    <recommendedName>
        <fullName evidence="4 13">Homoserine kinase</fullName>
        <shortName evidence="13">HK</shortName>
        <shortName evidence="13">HSK</shortName>
        <ecNumber evidence="3 13">2.7.1.39</ecNumber>
    </recommendedName>
</protein>
<comment type="pathway">
    <text evidence="1 13">Amino-acid biosynthesis; L-threonine biosynthesis; L-threonine from L-aspartate: step 4/5.</text>
</comment>
<dbReference type="HAMAP" id="MF_00384">
    <property type="entry name" value="Homoser_kinase"/>
    <property type="match status" value="1"/>
</dbReference>
<evidence type="ECO:0000256" key="8">
    <source>
        <dbReference type="ARBA" id="ARBA00022741"/>
    </source>
</evidence>
<reference evidence="16" key="2">
    <citation type="journal article" date="2021" name="PeerJ">
        <title>Extensive microbial diversity within the chicken gut microbiome revealed by metagenomics and culture.</title>
        <authorList>
            <person name="Gilroy R."/>
            <person name="Ravi A."/>
            <person name="Getino M."/>
            <person name="Pursley I."/>
            <person name="Horton D.L."/>
            <person name="Alikhan N.F."/>
            <person name="Baker D."/>
            <person name="Gharbi K."/>
            <person name="Hall N."/>
            <person name="Watson M."/>
            <person name="Adriaenssens E.M."/>
            <person name="Foster-Nyarko E."/>
            <person name="Jarju S."/>
            <person name="Secka A."/>
            <person name="Antonio M."/>
            <person name="Oren A."/>
            <person name="Chaudhuri R.R."/>
            <person name="La Ragione R."/>
            <person name="Hildebrand F."/>
            <person name="Pallen M.J."/>
        </authorList>
    </citation>
    <scope>NUCLEOTIDE SEQUENCE</scope>
    <source>
        <strain evidence="16">F6-4510</strain>
    </source>
</reference>
<gene>
    <name evidence="13" type="primary">thrB</name>
    <name evidence="16" type="ORF">IAC55_03655</name>
</gene>
<dbReference type="GO" id="GO:0004413">
    <property type="term" value="F:homoserine kinase activity"/>
    <property type="evidence" value="ECO:0007669"/>
    <property type="project" value="UniProtKB-UniRule"/>
</dbReference>
<reference evidence="16" key="1">
    <citation type="submission" date="2020-10" db="EMBL/GenBank/DDBJ databases">
        <authorList>
            <person name="Gilroy R."/>
        </authorList>
    </citation>
    <scope>NUCLEOTIDE SEQUENCE</scope>
    <source>
        <strain evidence="16">F6-4510</strain>
    </source>
</reference>
<keyword evidence="5 13" id="KW-0028">Amino-acid biosynthesis</keyword>
<feature type="domain" description="GHMP kinase N-terminal" evidence="14">
    <location>
        <begin position="57"/>
        <end position="139"/>
    </location>
</feature>
<dbReference type="InterPro" id="IPR013750">
    <property type="entry name" value="GHMP_kinase_C_dom"/>
</dbReference>
<comment type="caution">
    <text evidence="16">The sequence shown here is derived from an EMBL/GenBank/DDBJ whole genome shotgun (WGS) entry which is preliminary data.</text>
</comment>
<dbReference type="InterPro" id="IPR014721">
    <property type="entry name" value="Ribsml_uS5_D2-typ_fold_subgr"/>
</dbReference>
<dbReference type="PIRSF" id="PIRSF000676">
    <property type="entry name" value="Homoser_kin"/>
    <property type="match status" value="1"/>
</dbReference>
<name>A0A9D9DXQ5_9FIRM</name>
<dbReference type="Gene3D" id="3.30.230.10">
    <property type="match status" value="1"/>
</dbReference>
<evidence type="ECO:0000256" key="5">
    <source>
        <dbReference type="ARBA" id="ARBA00022605"/>
    </source>
</evidence>
<comment type="subcellular location">
    <subcellularLocation>
        <location evidence="13">Cytoplasm</location>
    </subcellularLocation>
</comment>
<dbReference type="Gene3D" id="3.30.70.890">
    <property type="entry name" value="GHMP kinase, C-terminal domain"/>
    <property type="match status" value="1"/>
</dbReference>
<evidence type="ECO:0000259" key="14">
    <source>
        <dbReference type="Pfam" id="PF00288"/>
    </source>
</evidence>
<dbReference type="NCBIfam" id="TIGR00191">
    <property type="entry name" value="thrB"/>
    <property type="match status" value="1"/>
</dbReference>
<keyword evidence="6 13" id="KW-0808">Transferase</keyword>
<dbReference type="InterPro" id="IPR036554">
    <property type="entry name" value="GHMP_kinase_C_sf"/>
</dbReference>
<keyword evidence="13" id="KW-0963">Cytoplasm</keyword>
<evidence type="ECO:0000256" key="3">
    <source>
        <dbReference type="ARBA" id="ARBA00012078"/>
    </source>
</evidence>
<keyword evidence="8 13" id="KW-0547">Nucleotide-binding</keyword>
<keyword evidence="10 13" id="KW-0067">ATP-binding</keyword>
<evidence type="ECO:0000256" key="6">
    <source>
        <dbReference type="ARBA" id="ARBA00022679"/>
    </source>
</evidence>
<dbReference type="GO" id="GO:0009088">
    <property type="term" value="P:threonine biosynthetic process"/>
    <property type="evidence" value="ECO:0007669"/>
    <property type="project" value="UniProtKB-UniRule"/>
</dbReference>
<dbReference type="InterPro" id="IPR006204">
    <property type="entry name" value="GHMP_kinase_N_dom"/>
</dbReference>
<dbReference type="EMBL" id="JADIMX010000069">
    <property type="protein sequence ID" value="MBO8434401.1"/>
    <property type="molecule type" value="Genomic_DNA"/>
</dbReference>
<comment type="catalytic activity">
    <reaction evidence="11 13">
        <text>L-homoserine + ATP = O-phospho-L-homoserine + ADP + H(+)</text>
        <dbReference type="Rhea" id="RHEA:13985"/>
        <dbReference type="ChEBI" id="CHEBI:15378"/>
        <dbReference type="ChEBI" id="CHEBI:30616"/>
        <dbReference type="ChEBI" id="CHEBI:57476"/>
        <dbReference type="ChEBI" id="CHEBI:57590"/>
        <dbReference type="ChEBI" id="CHEBI:456216"/>
        <dbReference type="EC" id="2.7.1.39"/>
    </reaction>
</comment>
<dbReference type="AlphaFoldDB" id="A0A9D9DXQ5"/>
<accession>A0A9D9DXQ5</accession>
<dbReference type="PANTHER" id="PTHR20861:SF1">
    <property type="entry name" value="HOMOSERINE KINASE"/>
    <property type="match status" value="1"/>
</dbReference>